<name>A0A2M4CK26_ANODA</name>
<sequence>METVDGASCAPEDGFTVYTGKRKNDRLSSPPPAAKKTAPATITATPTVMTNRARAYPASGKGPFTVFIMPREVPLDTLAITRALKAAYKSVSDVFRVKPNKLQVTVGDRMQANAIVADQAFTSRYRVYIPGSRVEVSGVVEDVRIPPEEILKYGLGAFQSTSTKGVKVLEARTLYSSSIVDGKKSFQESSSLRVTFEGTELPCFLVIEGLRIPIKRPYFSKVSSCAKCSKIGHSAEYCTFQLQCGKCRGGHKTEECSASSQKCPHCKQQWHDVAECPVYRKIVADRKKATWNRFNGSFAAALRNKVPAAGNSYSLLEGEDEEVEQVAESSPACTMRVVSGRVGKGRKGKSAPKKPKKTPLAKPRSSAPVDSFPPLPAAQNVTAVPTPSVASMPTPPSPPKRNRLPRPSPIQQLPTVEELLASLLASVNLPDPLKTMISFAMPMLVACVKQWLGNWPAMEMLVRLDGKKN</sequence>
<proteinExistence type="predicted"/>
<feature type="compositionally biased region" description="Polar residues" evidence="1">
    <location>
        <begin position="379"/>
        <end position="391"/>
    </location>
</feature>
<dbReference type="EMBL" id="GGFL01001496">
    <property type="protein sequence ID" value="MBW65674.1"/>
    <property type="molecule type" value="Transcribed_RNA"/>
</dbReference>
<organism evidence="2">
    <name type="scientific">Anopheles darlingi</name>
    <name type="common">Mosquito</name>
    <dbReference type="NCBI Taxonomy" id="43151"/>
    <lineage>
        <taxon>Eukaryota</taxon>
        <taxon>Metazoa</taxon>
        <taxon>Ecdysozoa</taxon>
        <taxon>Arthropoda</taxon>
        <taxon>Hexapoda</taxon>
        <taxon>Insecta</taxon>
        <taxon>Pterygota</taxon>
        <taxon>Neoptera</taxon>
        <taxon>Endopterygota</taxon>
        <taxon>Diptera</taxon>
        <taxon>Nematocera</taxon>
        <taxon>Culicoidea</taxon>
        <taxon>Culicidae</taxon>
        <taxon>Anophelinae</taxon>
        <taxon>Anopheles</taxon>
    </lineage>
</organism>
<feature type="compositionally biased region" description="Basic residues" evidence="1">
    <location>
        <begin position="343"/>
        <end position="359"/>
    </location>
</feature>
<accession>A0A2M4CK26</accession>
<feature type="region of interest" description="Disordered" evidence="1">
    <location>
        <begin position="325"/>
        <end position="409"/>
    </location>
</feature>
<evidence type="ECO:0000313" key="2">
    <source>
        <dbReference type="EMBL" id="MBW65674.1"/>
    </source>
</evidence>
<feature type="region of interest" description="Disordered" evidence="1">
    <location>
        <begin position="18"/>
        <end position="42"/>
    </location>
</feature>
<reference evidence="2" key="1">
    <citation type="submission" date="2018-01" db="EMBL/GenBank/DDBJ databases">
        <title>An insight into the sialome of Amazonian anophelines.</title>
        <authorList>
            <person name="Ribeiro J.M."/>
            <person name="Scarpassa V."/>
            <person name="Calvo E."/>
        </authorList>
    </citation>
    <scope>NUCLEOTIDE SEQUENCE</scope>
</reference>
<dbReference type="AlphaFoldDB" id="A0A2M4CK26"/>
<evidence type="ECO:0000256" key="1">
    <source>
        <dbReference type="SAM" id="MobiDB-lite"/>
    </source>
</evidence>
<protein>
    <submittedName>
        <fullName evidence="2">Putative loner</fullName>
    </submittedName>
</protein>